<feature type="domain" description="BIG2" evidence="2">
    <location>
        <begin position="899"/>
        <end position="982"/>
    </location>
</feature>
<protein>
    <submittedName>
        <fullName evidence="3">Hyaluronoglucosaminidase</fullName>
        <ecNumber evidence="3">3.2.1.35</ecNumber>
    </submittedName>
</protein>
<feature type="chain" id="PRO_5020864546" evidence="1">
    <location>
        <begin position="34"/>
        <end position="1849"/>
    </location>
</feature>
<dbReference type="RefSeq" id="WP_138003535.1">
    <property type="nucleotide sequence ID" value="NZ_QGQD01000077.1"/>
</dbReference>
<comment type="caution">
    <text evidence="3">The sequence shown here is derived from an EMBL/GenBank/DDBJ whole genome shotgun (WGS) entry which is preliminary data.</text>
</comment>
<dbReference type="PANTHER" id="PTHR31084">
    <property type="entry name" value="ALPHA-L-FUCOSIDASE 2"/>
    <property type="match status" value="1"/>
</dbReference>
<keyword evidence="3" id="KW-0326">Glycosidase</keyword>
<dbReference type="Gene3D" id="2.60.40.1080">
    <property type="match status" value="2"/>
</dbReference>
<dbReference type="Gene3D" id="2.70.98.50">
    <property type="entry name" value="putative glycoside hydrolase family protein from bacillus halodurans"/>
    <property type="match status" value="1"/>
</dbReference>
<gene>
    <name evidence="3" type="primary">nagH_7</name>
    <name evidence="3" type="ORF">DSM106044_04087</name>
</gene>
<evidence type="ECO:0000256" key="1">
    <source>
        <dbReference type="SAM" id="SignalP"/>
    </source>
</evidence>
<dbReference type="Pfam" id="PF14498">
    <property type="entry name" value="Glyco_hyd_65N_2"/>
    <property type="match status" value="1"/>
</dbReference>
<sequence length="1849" mass="202115" precursor="true">MKQKKKLRLRLTAIGTSLCIMGSMFIPSVSVFAAQAPEDIPSISSTTVSGDEDWTRLRLDLGVPEKNRTGSWGTPLGNGVFAVKENGGVAEDVFQLNHSTFWSGDPQYGEDLSEGGEGSYGNSPEERLLGYQSVRQKLVDAYREGISDEERLAIFKTIEEETKRIWSAPCAAQSTFLPLGRMVLNFPELTSGTDSYNRSLDMDGATSDIEFKKGSVTYTRQSFISNPANVMAVKIANDGGEKMKMDVGLELPNEMAGKAALNQVTLDEETNEVIMTGRAPIVKDGEQVTWYEDRGVTFEARVKVLPVNGKVTVSGNKLQVTDADEIILLYTCETSFKDFKTDPSNSGIDVAGNVRTTLDSAVEKGYNKLLREHQEDFRSLFRRLWIDMDGESITAEDGTMITPFDYARHYQYGRYIALSCERQNSQAPQNLLGLWNASWWPPNQSAYYLNENVQKMQVIKGSGNLADTSDALYKLIATFADEKTGGKTAQESYGAPEGSWVVAHSSDIWGKTGMWGDEIEYGSWTSGGIWALDTLYDKYDFTQDIQLLEKYYPLMEGAARFALSNLVEADGVNGELKGYLMVAPAGSPEHWYKLPGGGKSAFDISTAADVQIYNNLFNMLESGAKELEAAGIGYDQAFLGEVLEAREKLVPLELFIDQDTGRLREFYNEYPVGDEGHRHVSQLLGTFMNHSDINETDTPELYYASQSEAQRNFSIGGGGHPDRATMALRLGDPQLAFSKIPHGVAGTTYKQGDWRYWCPIGNSVAEAILDSRFEGLNLMENIPEQWSSGKIRGICGRGGYQLSMEWKDGELVNCTVDSTTGKTPRVFYKGEGVKLSEDARFTVNRAEVSLEELKAEAQEKLTGKYTEESKQNLRAALEGGSYEEISRGLLAMDPVGRPVHDDVQVKAEDDKVVLTKTGETVQLTTNADEDVAVRWTIESMIPGQETDKIAKVDSNGLVTATGGGKVKVTATLLDGSRATGSIELLLKLPTIKTFDDRDSGIIYDGDSWEEWNEGKHFNGTITNCYNAGDKATFTFNGTGVEFVTSTGGHLGSFSVTLDGQVVEKEISVNAENGVAQYVGYSNMDLTDKEHTIVITSLGGSGKGRIDVDAFNVRTNSIQEPESVVLDQSVIRLTAGASAELHASVLPEDALVIYNWSSLDETIAFVKDGKVSARKVGTTTVSVYPEGYSDMKAECTVIVTADKDALSKLSEEAIEITADNYTQQSYQNLQVEIEKADGIINDDTAGQDVVDAQTEALKKAIEDLVKLASQGEKDALKAAVLGAKSYQPDRYTQESYEVLQEVIKAAETVLNNSDASWQEVSDQIGKLVQAVAGLEDIRADKGNLAELYESVKNMDLTVYTIESAEEFVSALTQTEEILGKENASKKEVAEAEARLIKALAGLEKVPSDEETDYTLAEVVYDAYAGLDMEVYTEESAQAFVTALEAVNDILTSQNAIQEQVDAAVSNLISAAAGLQYAIEKPDLKYQLSAFYESVIGMDLGVYTAESAAYLNEALGKAKEILDTADYVDKIEIAKAEADLLKAFAQLEKIPAESKPDDSTLHMLVEAYNRLDTGKYTPETAAKLKNALAEAERLIGNPDVSQQDIVSAAAELVNAAANLVEKPQVPELKADTSMLKILSQAYSGLDLTVYTDISAGKLKQALQSAALLLQNSNAVQSEVDRAASQLVAAASALELKPSVPQKPSAPVLGKGETIMYKGLKYKVTNEVKGKATVSVIGTARKSYKSITIPSSVTLKGVKCKVTEIGAKAFYKMRSLKKVTIGSSVERIGKRSFYGDRKLKDITIKSKRLKKVYNEAFKGIYKKAEIDVPSSKLNYYQKLFKNKGQSKDVKIK</sequence>
<dbReference type="InterPro" id="IPR003343">
    <property type="entry name" value="Big_2"/>
</dbReference>
<dbReference type="InterPro" id="IPR049053">
    <property type="entry name" value="AFCA-like_C"/>
</dbReference>
<dbReference type="Gene3D" id="2.60.120.260">
    <property type="entry name" value="Galactose-binding domain-like"/>
    <property type="match status" value="1"/>
</dbReference>
<dbReference type="PANTHER" id="PTHR31084:SF0">
    <property type="entry name" value="ALPHA-L-FUCOSIDASE 2"/>
    <property type="match status" value="1"/>
</dbReference>
<evidence type="ECO:0000313" key="3">
    <source>
        <dbReference type="EMBL" id="TLC99106.1"/>
    </source>
</evidence>
<dbReference type="InterPro" id="IPR008928">
    <property type="entry name" value="6-hairpin_glycosidase_sf"/>
</dbReference>
<dbReference type="Gene3D" id="2.60.40.1180">
    <property type="entry name" value="Golgi alpha-mannosidase II"/>
    <property type="match status" value="1"/>
</dbReference>
<accession>A0A4U8Q374</accession>
<keyword evidence="1" id="KW-0732">Signal</keyword>
<dbReference type="InterPro" id="IPR026906">
    <property type="entry name" value="LRR_5"/>
</dbReference>
<dbReference type="EC" id="3.2.1.35" evidence="3"/>
<dbReference type="Proteomes" id="UP000306509">
    <property type="component" value="Unassembled WGS sequence"/>
</dbReference>
<dbReference type="Gene3D" id="1.20.1270.70">
    <property type="entry name" value="Designed single chain three-helix bundle"/>
    <property type="match status" value="1"/>
</dbReference>
<dbReference type="Pfam" id="PF13306">
    <property type="entry name" value="LRR_5"/>
    <property type="match status" value="1"/>
</dbReference>
<proteinExistence type="predicted"/>
<feature type="domain" description="BIG2" evidence="2">
    <location>
        <begin position="1119"/>
        <end position="1193"/>
    </location>
</feature>
<dbReference type="InterPro" id="IPR032675">
    <property type="entry name" value="LRR_dom_sf"/>
</dbReference>
<dbReference type="Gene3D" id="1.20.1270.90">
    <property type="entry name" value="AF1782-like"/>
    <property type="match status" value="6"/>
</dbReference>
<dbReference type="SUPFAM" id="SSF49373">
    <property type="entry name" value="Invasin/intimin cell-adhesion fragments"/>
    <property type="match status" value="2"/>
</dbReference>
<feature type="signal peptide" evidence="1">
    <location>
        <begin position="1"/>
        <end position="33"/>
    </location>
</feature>
<name>A0A4U8Q374_9FIRM</name>
<keyword evidence="4" id="KW-1185">Reference proteome</keyword>
<dbReference type="Pfam" id="PF22124">
    <property type="entry name" value="Glyco_hydro_95_cat"/>
    <property type="match status" value="1"/>
</dbReference>
<dbReference type="Gene3D" id="3.80.10.10">
    <property type="entry name" value="Ribonuclease Inhibitor"/>
    <property type="match status" value="1"/>
</dbReference>
<dbReference type="GO" id="GO:0005975">
    <property type="term" value="P:carbohydrate metabolic process"/>
    <property type="evidence" value="ECO:0007669"/>
    <property type="project" value="InterPro"/>
</dbReference>
<dbReference type="GO" id="GO:0004560">
    <property type="term" value="F:alpha-L-fucosidase activity"/>
    <property type="evidence" value="ECO:0007669"/>
    <property type="project" value="TreeGrafter"/>
</dbReference>
<dbReference type="InterPro" id="IPR008964">
    <property type="entry name" value="Invasin/intimin_cell_adhesion"/>
</dbReference>
<dbReference type="SMART" id="SM00635">
    <property type="entry name" value="BID_2"/>
    <property type="match status" value="2"/>
</dbReference>
<organism evidence="3 4">
    <name type="scientific">Robinsoniella peoriensis</name>
    <dbReference type="NCBI Taxonomy" id="180332"/>
    <lineage>
        <taxon>Bacteria</taxon>
        <taxon>Bacillati</taxon>
        <taxon>Bacillota</taxon>
        <taxon>Clostridia</taxon>
        <taxon>Lachnospirales</taxon>
        <taxon>Lachnospiraceae</taxon>
        <taxon>Robinsoniella</taxon>
    </lineage>
</organism>
<keyword evidence="3" id="KW-0378">Hydrolase</keyword>
<dbReference type="Pfam" id="PF21307">
    <property type="entry name" value="Glyco_hydro_95_C"/>
    <property type="match status" value="1"/>
</dbReference>
<dbReference type="GO" id="GO:0004415">
    <property type="term" value="F:hyalurononglucosaminidase activity"/>
    <property type="evidence" value="ECO:0007669"/>
    <property type="project" value="UniProtKB-EC"/>
</dbReference>
<dbReference type="SUPFAM" id="SSF48208">
    <property type="entry name" value="Six-hairpin glycosidases"/>
    <property type="match status" value="1"/>
</dbReference>
<dbReference type="EMBL" id="QGQD01000077">
    <property type="protein sequence ID" value="TLC99106.1"/>
    <property type="molecule type" value="Genomic_DNA"/>
</dbReference>
<reference evidence="3 4" key="1">
    <citation type="journal article" date="2019" name="Anaerobe">
        <title>Detection of Robinsoniella peoriensis in multiple bone samples of a trauma patient.</title>
        <authorList>
            <person name="Schrottner P."/>
            <person name="Hartwich K."/>
            <person name="Bunk B."/>
            <person name="Schober I."/>
            <person name="Helbig S."/>
            <person name="Rudolph W.W."/>
            <person name="Gunzer F."/>
        </authorList>
    </citation>
    <scope>NUCLEOTIDE SEQUENCE [LARGE SCALE GENOMIC DNA]</scope>
    <source>
        <strain evidence="3 4">DSM 106044</strain>
    </source>
</reference>
<dbReference type="InterPro" id="IPR027414">
    <property type="entry name" value="GH95_N_dom"/>
</dbReference>
<dbReference type="InterPro" id="IPR054363">
    <property type="entry name" value="GH95_cat"/>
</dbReference>
<evidence type="ECO:0000259" key="2">
    <source>
        <dbReference type="SMART" id="SM00635"/>
    </source>
</evidence>
<evidence type="ECO:0000313" key="4">
    <source>
        <dbReference type="Proteomes" id="UP000306509"/>
    </source>
</evidence>
<dbReference type="InterPro" id="IPR013780">
    <property type="entry name" value="Glyco_hydro_b"/>
</dbReference>
<dbReference type="Pfam" id="PF07554">
    <property type="entry name" value="FIVAR"/>
    <property type="match status" value="6"/>
</dbReference>